<dbReference type="AlphaFoldDB" id="A0A0S2M651"/>
<dbReference type="RefSeq" id="XP_024514678.1">
    <property type="nucleotide sequence ID" value="XM_024658848.1"/>
</dbReference>
<organism evidence="2 3">
    <name type="scientific">Cryptococcus deneoformans (strain JEC21 / ATCC MYA-565)</name>
    <name type="common">Cryptococcus neoformans var. neoformans serotype D</name>
    <dbReference type="NCBI Taxonomy" id="214684"/>
    <lineage>
        <taxon>Eukaryota</taxon>
        <taxon>Fungi</taxon>
        <taxon>Dikarya</taxon>
        <taxon>Basidiomycota</taxon>
        <taxon>Agaricomycotina</taxon>
        <taxon>Tremellomycetes</taxon>
        <taxon>Tremellales</taxon>
        <taxon>Cryptococcaceae</taxon>
        <taxon>Cryptococcus</taxon>
        <taxon>Cryptococcus neoformans species complex</taxon>
    </lineage>
</organism>
<feature type="region of interest" description="Disordered" evidence="1">
    <location>
        <begin position="1"/>
        <end position="24"/>
    </location>
</feature>
<evidence type="ECO:0000256" key="1">
    <source>
        <dbReference type="SAM" id="MobiDB-lite"/>
    </source>
</evidence>
<dbReference type="VEuPathDB" id="FungiDB:CNL06415"/>
<protein>
    <submittedName>
        <fullName evidence="2">Uncharacterized protein</fullName>
    </submittedName>
</protein>
<gene>
    <name evidence="2" type="ordered locus">CNL06415</name>
</gene>
<proteinExistence type="predicted"/>
<dbReference type="KEGG" id="cne:CNL06415"/>
<evidence type="ECO:0000313" key="2">
    <source>
        <dbReference type="EMBL" id="ALO69706.1"/>
    </source>
</evidence>
<accession>A0A0S2M651</accession>
<dbReference type="Proteomes" id="UP000002149">
    <property type="component" value="Chromosome 12"/>
</dbReference>
<dbReference type="EMBL" id="AE017352">
    <property type="protein sequence ID" value="ALO69706.1"/>
    <property type="molecule type" value="Genomic_DNA"/>
</dbReference>
<name>A0A0S2M651_CRYD1</name>
<dbReference type="GeneID" id="36393138"/>
<evidence type="ECO:0000313" key="3">
    <source>
        <dbReference type="Proteomes" id="UP000002149"/>
    </source>
</evidence>
<dbReference type="InParanoid" id="A0A0S2M651"/>
<sequence>MGKISKTHNPGSDNQADQFETNDGSRHLADSPTFVIQVVLLDFLQLRETILFGHTERPCKPPAIKIIEPLLDRSCFKGTATSRTIELPFANAFQIPRAVPNNESSPTKMGIEAIKVMALVDRANEEMRIGQRGWTVDVYHKVKRTYRKAFSIQFYQKRNRSMGSKRLK</sequence>
<reference evidence="2 3" key="1">
    <citation type="journal article" date="2005" name="Science">
        <title>The genome of the basidiomycetous yeast and human pathogen Cryptococcus neoformans.</title>
        <authorList>
            <person name="Loftus B.J."/>
            <person name="Fung E."/>
            <person name="Roncaglia P."/>
            <person name="Rowley D."/>
            <person name="Amedeo P."/>
            <person name="Bruno D."/>
            <person name="Vamathevan J."/>
            <person name="Miranda M."/>
            <person name="Anderson I.J."/>
            <person name="Fraser J.A."/>
            <person name="Allen J.E."/>
            <person name="Bosdet I.E."/>
            <person name="Brent M.R."/>
            <person name="Chiu R."/>
            <person name="Doering T.L."/>
            <person name="Donlin M.J."/>
            <person name="D'Souza C.A."/>
            <person name="Fox D.S."/>
            <person name="Grinberg V."/>
            <person name="Fu J."/>
            <person name="Fukushima M."/>
            <person name="Haas B.J."/>
            <person name="Huang J.C."/>
            <person name="Janbon G."/>
            <person name="Jones S.J."/>
            <person name="Koo H.L."/>
            <person name="Krzywinski M.I."/>
            <person name="Kwon-Chung J.K."/>
            <person name="Lengeler K.B."/>
            <person name="Maiti R."/>
            <person name="Marra M.A."/>
            <person name="Marra R.E."/>
            <person name="Mathewson C.A."/>
            <person name="Mitchell T.G."/>
            <person name="Pertea M."/>
            <person name="Riggs F.R."/>
            <person name="Salzberg S.L."/>
            <person name="Schein J.E."/>
            <person name="Shvartsbeyn A."/>
            <person name="Shin H."/>
            <person name="Shumway M."/>
            <person name="Specht C.A."/>
            <person name="Suh B.B."/>
            <person name="Tenney A."/>
            <person name="Utterback T.R."/>
            <person name="Wickes B.L."/>
            <person name="Wortman J.R."/>
            <person name="Wye N.H."/>
            <person name="Kronstad J.W."/>
            <person name="Lodge J.K."/>
            <person name="Heitman J."/>
            <person name="Davis R.W."/>
            <person name="Fraser C.M."/>
            <person name="Hyman R.W."/>
        </authorList>
    </citation>
    <scope>NUCLEOTIDE SEQUENCE [LARGE SCALE GENOMIC DNA]</scope>
    <source>
        <strain evidence="3">JEC21 / ATCC MYA-565</strain>
    </source>
</reference>
<dbReference type="PaxDb" id="214684-A0A0S2M651"/>
<feature type="compositionally biased region" description="Polar residues" evidence="1">
    <location>
        <begin position="7"/>
        <end position="22"/>
    </location>
</feature>
<keyword evidence="3" id="KW-1185">Reference proteome</keyword>